<evidence type="ECO:0000313" key="4">
    <source>
        <dbReference type="Proteomes" id="UP000504634"/>
    </source>
</evidence>
<dbReference type="Gene3D" id="1.20.1250.20">
    <property type="entry name" value="MFS general substrate transporter like domains"/>
    <property type="match status" value="1"/>
</dbReference>
<keyword evidence="3" id="KW-1133">Transmembrane helix</keyword>
<feature type="transmembrane region" description="Helical" evidence="3">
    <location>
        <begin position="273"/>
        <end position="295"/>
    </location>
</feature>
<keyword evidence="2" id="KW-0813">Transport</keyword>
<proteinExistence type="inferred from homology"/>
<dbReference type="GO" id="GO:0005886">
    <property type="term" value="C:plasma membrane"/>
    <property type="evidence" value="ECO:0007669"/>
    <property type="project" value="UniProtKB-UniRule"/>
</dbReference>
<reference evidence="5" key="1">
    <citation type="submission" date="2025-08" db="UniProtKB">
        <authorList>
            <consortium name="RefSeq"/>
        </authorList>
    </citation>
    <scope>IDENTIFICATION</scope>
    <source>
        <strain evidence="5">11010-0011.00</strain>
        <tissue evidence="5">Whole body</tissue>
    </source>
</reference>
<feature type="transmembrane region" description="Helical" evidence="3">
    <location>
        <begin position="307"/>
        <end position="330"/>
    </location>
</feature>
<keyword evidence="4" id="KW-1185">Reference proteome</keyword>
<dbReference type="SUPFAM" id="SSF103473">
    <property type="entry name" value="MFS general substrate transporter"/>
    <property type="match status" value="1"/>
</dbReference>
<protein>
    <submittedName>
        <fullName evidence="5">Thiamine transporter 2-like isoform X1</fullName>
    </submittedName>
</protein>
<dbReference type="NCBIfam" id="TIGR00806">
    <property type="entry name" value="rfc"/>
    <property type="match status" value="1"/>
</dbReference>
<organism evidence="4 5">
    <name type="scientific">Drosophila lebanonensis</name>
    <name type="common">Fruit fly</name>
    <name type="synonym">Scaptodrosophila lebanonensis</name>
    <dbReference type="NCBI Taxonomy" id="7225"/>
    <lineage>
        <taxon>Eukaryota</taxon>
        <taxon>Metazoa</taxon>
        <taxon>Ecdysozoa</taxon>
        <taxon>Arthropoda</taxon>
        <taxon>Hexapoda</taxon>
        <taxon>Insecta</taxon>
        <taxon>Pterygota</taxon>
        <taxon>Neoptera</taxon>
        <taxon>Endopterygota</taxon>
        <taxon>Diptera</taxon>
        <taxon>Brachycera</taxon>
        <taxon>Muscomorpha</taxon>
        <taxon>Ephydroidea</taxon>
        <taxon>Drosophilidae</taxon>
        <taxon>Scaptodrosophila</taxon>
    </lineage>
</organism>
<comment type="similarity">
    <text evidence="1 2">Belongs to the reduced folate carrier (RFC) transporter (TC 2.A.48) family.</text>
</comment>
<evidence type="ECO:0000256" key="3">
    <source>
        <dbReference type="SAM" id="Phobius"/>
    </source>
</evidence>
<evidence type="ECO:0000256" key="1">
    <source>
        <dbReference type="ARBA" id="ARBA00005773"/>
    </source>
</evidence>
<feature type="transmembrane region" description="Helical" evidence="3">
    <location>
        <begin position="399"/>
        <end position="422"/>
    </location>
</feature>
<comment type="subcellular location">
    <subcellularLocation>
        <location evidence="2">Membrane</location>
        <topology evidence="2">Multi-pass membrane protein</topology>
    </subcellularLocation>
</comment>
<dbReference type="OrthoDB" id="18814at2759"/>
<feature type="transmembrane region" description="Helical" evidence="3">
    <location>
        <begin position="365"/>
        <end position="387"/>
    </location>
</feature>
<feature type="transmembrane region" description="Helical" evidence="3">
    <location>
        <begin position="434"/>
        <end position="457"/>
    </location>
</feature>
<dbReference type="Pfam" id="PF01770">
    <property type="entry name" value="Folate_carrier"/>
    <property type="match status" value="2"/>
</dbReference>
<dbReference type="PANTHER" id="PTHR10686">
    <property type="entry name" value="FOLATE TRANSPORTER"/>
    <property type="match status" value="1"/>
</dbReference>
<keyword evidence="3" id="KW-0812">Transmembrane</keyword>
<dbReference type="AlphaFoldDB" id="A0A6J2TI52"/>
<feature type="transmembrane region" description="Helical" evidence="3">
    <location>
        <begin position="137"/>
        <end position="156"/>
    </location>
</feature>
<sequence>MEPWLKVSCILCVFGFVRELRPSEPYHTEFLLGDTFNVTQDQLNRDVYPIATYSYLALLIVVFLVTDFLRYKPVIIANAITGTFIWGLLLFCSTVWSLQIVEVFYGFYQAAEVAYYSYIYAKVDKKYYPIVTSHTRAAMFAGKLVAGLSAQALIMWKLMNYRGLVYISMACKIVPNGVLVLDITKCLSFHSAQVLAMCWAFFLPRVQLSLYFHQKTPQASNELQGHVNMAVSETTAPSEASLSKGSESTAKSSIQPLQLLWLHFRSAYTNPMVVQWSLWYAVALAGYLQATSYIQVLWKSFENEPSIVWNGAVDAAFTALAAGFALMAGYLHAGRLKSRTSLIALAVFALLEGGCILLACWPKNIYLSYVGYTLFGGLFGFTITVASAELAQSLVEDSFALIFGINTLVALILQTVLTLLVISGLQLGPIEQFVVYGFYFIAIGSIFFIVVAIQYVLGVKRNTNTHKIEVEG</sequence>
<dbReference type="InterPro" id="IPR036259">
    <property type="entry name" value="MFS_trans_sf"/>
</dbReference>
<dbReference type="Proteomes" id="UP000504634">
    <property type="component" value="Unplaced"/>
</dbReference>
<dbReference type="GeneID" id="115624313"/>
<feature type="transmembrane region" description="Helical" evidence="3">
    <location>
        <begin position="342"/>
        <end position="359"/>
    </location>
</feature>
<dbReference type="PIRSF" id="PIRSF028739">
    <property type="entry name" value="Folate_carrier"/>
    <property type="match status" value="1"/>
</dbReference>
<gene>
    <name evidence="5" type="primary">LOC115624313</name>
</gene>
<feature type="transmembrane region" description="Helical" evidence="3">
    <location>
        <begin position="50"/>
        <end position="69"/>
    </location>
</feature>
<accession>A0A6J2TI52</accession>
<name>A0A6J2TI52_DROLE</name>
<evidence type="ECO:0000313" key="5">
    <source>
        <dbReference type="RefSeq" id="XP_030374798.1"/>
    </source>
</evidence>
<dbReference type="PANTHER" id="PTHR10686:SF18">
    <property type="entry name" value="IP11787P-RELATED"/>
    <property type="match status" value="1"/>
</dbReference>
<feature type="transmembrane region" description="Helical" evidence="3">
    <location>
        <begin position="76"/>
        <end position="98"/>
    </location>
</feature>
<evidence type="ECO:0000256" key="2">
    <source>
        <dbReference type="PIRNR" id="PIRNR028739"/>
    </source>
</evidence>
<dbReference type="RefSeq" id="XP_030374798.1">
    <property type="nucleotide sequence ID" value="XM_030518938.1"/>
</dbReference>
<dbReference type="GO" id="GO:0090482">
    <property type="term" value="F:vitamin transmembrane transporter activity"/>
    <property type="evidence" value="ECO:0007669"/>
    <property type="project" value="InterPro"/>
</dbReference>
<dbReference type="InterPro" id="IPR002666">
    <property type="entry name" value="Folate_carrier"/>
</dbReference>
<keyword evidence="2 3" id="KW-0472">Membrane</keyword>